<accession>A0ACB7F0T2</accession>
<evidence type="ECO:0000313" key="1">
    <source>
        <dbReference type="EMBL" id="KAG8006651.1"/>
    </source>
</evidence>
<name>A0ACB7F0T2_NIBAL</name>
<protein>
    <submittedName>
        <fullName evidence="1">Uncharacterized protein</fullName>
    </submittedName>
</protein>
<organism evidence="1 2">
    <name type="scientific">Nibea albiflora</name>
    <name type="common">Yellow drum</name>
    <name type="synonym">Corvina albiflora</name>
    <dbReference type="NCBI Taxonomy" id="240163"/>
    <lineage>
        <taxon>Eukaryota</taxon>
        <taxon>Metazoa</taxon>
        <taxon>Chordata</taxon>
        <taxon>Craniata</taxon>
        <taxon>Vertebrata</taxon>
        <taxon>Euteleostomi</taxon>
        <taxon>Actinopterygii</taxon>
        <taxon>Neopterygii</taxon>
        <taxon>Teleostei</taxon>
        <taxon>Neoteleostei</taxon>
        <taxon>Acanthomorphata</taxon>
        <taxon>Eupercaria</taxon>
        <taxon>Sciaenidae</taxon>
        <taxon>Nibea</taxon>
    </lineage>
</organism>
<gene>
    <name evidence="1" type="ORF">GBF38_022595</name>
</gene>
<comment type="caution">
    <text evidence="1">The sequence shown here is derived from an EMBL/GenBank/DDBJ whole genome shotgun (WGS) entry which is preliminary data.</text>
</comment>
<evidence type="ECO:0000313" key="2">
    <source>
        <dbReference type="Proteomes" id="UP000805704"/>
    </source>
</evidence>
<keyword evidence="2" id="KW-1185">Reference proteome</keyword>
<dbReference type="EMBL" id="CM024808">
    <property type="protein sequence ID" value="KAG8006651.1"/>
    <property type="molecule type" value="Genomic_DNA"/>
</dbReference>
<dbReference type="Proteomes" id="UP000805704">
    <property type="component" value="Chromosome 20"/>
</dbReference>
<proteinExistence type="predicted"/>
<reference evidence="1" key="1">
    <citation type="submission" date="2020-04" db="EMBL/GenBank/DDBJ databases">
        <title>A chromosome-scale assembly and high-density genetic map of the yellow drum (Nibea albiflora) genome.</title>
        <authorList>
            <person name="Xu D."/>
            <person name="Zhang W."/>
            <person name="Chen R."/>
            <person name="Tan P."/>
            <person name="Wang L."/>
            <person name="Song H."/>
            <person name="Tian L."/>
            <person name="Zhu Q."/>
            <person name="Wang B."/>
        </authorList>
    </citation>
    <scope>NUCLEOTIDE SEQUENCE</scope>
    <source>
        <strain evidence="1">ZJHYS-2018</strain>
    </source>
</reference>
<sequence>MAPVLGLPDYHQPFHLYVHERDGFHHWHSGTETWFSLPFVVCYSFRVTPVAVGMPSCLRAVAAVAILINKSYSIVLAHDCVVHIPHAVSHILNIRNTTHEAAPHPGYEAVTLSSPHITLKHSSLLVDTDDEHNCIATIDMYIALTSTANTTPNSDMVLNSDGSASRPSDNIHLSGYAVVN</sequence>